<organism evidence="8 9">
    <name type="scientific">Rhododendron griersonianum</name>
    <dbReference type="NCBI Taxonomy" id="479676"/>
    <lineage>
        <taxon>Eukaryota</taxon>
        <taxon>Viridiplantae</taxon>
        <taxon>Streptophyta</taxon>
        <taxon>Embryophyta</taxon>
        <taxon>Tracheophyta</taxon>
        <taxon>Spermatophyta</taxon>
        <taxon>Magnoliopsida</taxon>
        <taxon>eudicotyledons</taxon>
        <taxon>Gunneridae</taxon>
        <taxon>Pentapetalae</taxon>
        <taxon>asterids</taxon>
        <taxon>Ericales</taxon>
        <taxon>Ericaceae</taxon>
        <taxon>Ericoideae</taxon>
        <taxon>Rhodoreae</taxon>
        <taxon>Rhododendron</taxon>
    </lineage>
</organism>
<evidence type="ECO:0000256" key="5">
    <source>
        <dbReference type="ARBA" id="ARBA00023295"/>
    </source>
</evidence>
<comment type="catalytic activity">
    <reaction evidence="1 6">
        <text>Hydrolysis of terminal non-reducing beta-D-fructofuranoside residues in beta-D-fructofuranosides.</text>
        <dbReference type="EC" id="3.2.1.26"/>
    </reaction>
</comment>
<comment type="caution">
    <text evidence="8">The sequence shown here is derived from an EMBL/GenBank/DDBJ whole genome shotgun (WGS) entry which is preliminary data.</text>
</comment>
<dbReference type="InterPro" id="IPR008928">
    <property type="entry name" value="6-hairpin_glycosidase_sf"/>
</dbReference>
<feature type="region of interest" description="Disordered" evidence="7">
    <location>
        <begin position="20"/>
        <end position="60"/>
    </location>
</feature>
<dbReference type="Gene3D" id="1.50.10.10">
    <property type="match status" value="1"/>
</dbReference>
<keyword evidence="3 6" id="KW-0378">Hydrolase</keyword>
<dbReference type="GO" id="GO:0005987">
    <property type="term" value="P:sucrose catabolic process"/>
    <property type="evidence" value="ECO:0007669"/>
    <property type="project" value="TreeGrafter"/>
</dbReference>
<evidence type="ECO:0000313" key="8">
    <source>
        <dbReference type="EMBL" id="KAG5566033.1"/>
    </source>
</evidence>
<dbReference type="EC" id="3.2.1.26" evidence="6"/>
<comment type="similarity">
    <text evidence="2 6">Belongs to the glycosyl hydrolase 100 family.</text>
</comment>
<dbReference type="PANTHER" id="PTHR31916">
    <property type="match status" value="1"/>
</dbReference>
<accession>A0AAV6LLK3</accession>
<evidence type="ECO:0000256" key="2">
    <source>
        <dbReference type="ARBA" id="ARBA00007671"/>
    </source>
</evidence>
<evidence type="ECO:0000256" key="4">
    <source>
        <dbReference type="ARBA" id="ARBA00023277"/>
    </source>
</evidence>
<dbReference type="FunFam" id="1.50.10.10:FF:000001">
    <property type="entry name" value="probable alkaline/neutral invertase B"/>
    <property type="match status" value="1"/>
</dbReference>
<dbReference type="EMBL" id="JACTNZ010000001">
    <property type="protein sequence ID" value="KAG5566033.1"/>
    <property type="molecule type" value="Genomic_DNA"/>
</dbReference>
<evidence type="ECO:0000256" key="1">
    <source>
        <dbReference type="ARBA" id="ARBA00000094"/>
    </source>
</evidence>
<dbReference type="Proteomes" id="UP000823749">
    <property type="component" value="Chromosome 1"/>
</dbReference>
<sequence length="620" mass="69566">MHSDSRSFSAMTPAIATVVSCENADQRTSSEKLHSSPKTKPNSTDTRPTITVEENDSTPTEYTAQQLLLLDPRSNNSQKLLISPKQQCAAAEEAEKETDNPDGAVSSSGSGKAAMVLLLMKHSPSAVNMDQIFDPIVSLGSGRVQGGHGASSSDNSTLMMEEAWERLKKSFVYFKGRPVGTLAALDPSAEALNYNQVFVRDFFPAGLACLMKSPPEPDIVKNFLLKTLHLQGWEKRIDNFTLGEGVMPASFKVLYDAHRKKDTLIADFGGSAIGRVAPVDSGFWWIILLRSYTKCTRDFSLSERPDVQQGMKLILSLCLSDGFDTFPTLLCADGCSMIDRRMGIYGYPIEIQSLFFFALRCAQLMLKPEGGGKELIERIDKRITALSYHIQHYYWLDFTQLNNIYRYRTEEYSHTAVNKFNVIPDSIPDWVFDFMPLRGGYFIGNVSPARMDFRWFLIGNCIAILSSLATPSQATAIMDLIEERWEDLIGNMPLKITYPALEGHHWRIVTGCDPKNTRWSYHNGGSWPAACIKTGRPQIAKRAIELVEQRLAKDGWPEYYDGKTGRYVGKQARKYQTWSIAGYLIAKIMIENPSNLLMISLEEDKKIAKPRLTRSVSWSC</sequence>
<dbReference type="SUPFAM" id="SSF48208">
    <property type="entry name" value="Six-hairpin glycosidases"/>
    <property type="match status" value="1"/>
</dbReference>
<dbReference type="Pfam" id="PF12899">
    <property type="entry name" value="Glyco_hydro_100"/>
    <property type="match status" value="1"/>
</dbReference>
<dbReference type="AlphaFoldDB" id="A0AAV6LLK3"/>
<comment type="function">
    <text evidence="6">Invertase that cleaves sucrose into glucose and fructose.</text>
</comment>
<dbReference type="GO" id="GO:0033926">
    <property type="term" value="F:endo-alpha-N-acetylgalactosaminidase activity"/>
    <property type="evidence" value="ECO:0007669"/>
    <property type="project" value="UniProtKB-UniRule"/>
</dbReference>
<keyword evidence="5 6" id="KW-0326">Glycosidase</keyword>
<dbReference type="PANTHER" id="PTHR31916:SF37">
    <property type="entry name" value="ALKALINE_NEUTRAL INVERTASE"/>
    <property type="match status" value="1"/>
</dbReference>
<dbReference type="GO" id="GO:0004575">
    <property type="term" value="F:sucrose alpha-glucosidase activity"/>
    <property type="evidence" value="ECO:0007669"/>
    <property type="project" value="TreeGrafter"/>
</dbReference>
<reference evidence="8" key="1">
    <citation type="submission" date="2020-08" db="EMBL/GenBank/DDBJ databases">
        <title>Plant Genome Project.</title>
        <authorList>
            <person name="Zhang R.-G."/>
        </authorList>
    </citation>
    <scope>NUCLEOTIDE SEQUENCE</scope>
    <source>
        <strain evidence="8">WSP0</strain>
        <tissue evidence="8">Leaf</tissue>
    </source>
</reference>
<feature type="compositionally biased region" description="Polar residues" evidence="7">
    <location>
        <begin position="36"/>
        <end position="49"/>
    </location>
</feature>
<keyword evidence="9" id="KW-1185">Reference proteome</keyword>
<keyword evidence="4 6" id="KW-0119">Carbohydrate metabolism</keyword>
<protein>
    <recommendedName>
        <fullName evidence="6">Alkaline/neutral invertase</fullName>
        <ecNumber evidence="6">3.2.1.26</ecNumber>
    </recommendedName>
</protein>
<proteinExistence type="inferred from homology"/>
<feature type="region of interest" description="Disordered" evidence="7">
    <location>
        <begin position="81"/>
        <end position="108"/>
    </location>
</feature>
<evidence type="ECO:0000256" key="6">
    <source>
        <dbReference type="RuleBase" id="RU367047"/>
    </source>
</evidence>
<dbReference type="InterPro" id="IPR024746">
    <property type="entry name" value="Glyco_hydro_100"/>
</dbReference>
<evidence type="ECO:0000313" key="9">
    <source>
        <dbReference type="Proteomes" id="UP000823749"/>
    </source>
</evidence>
<name>A0AAV6LLK3_9ERIC</name>
<feature type="compositionally biased region" description="Basic and acidic residues" evidence="7">
    <location>
        <begin position="24"/>
        <end position="34"/>
    </location>
</feature>
<gene>
    <name evidence="8" type="ORF">RHGRI_001832</name>
</gene>
<dbReference type="PROSITE" id="PS51257">
    <property type="entry name" value="PROKAR_LIPOPROTEIN"/>
    <property type="match status" value="1"/>
</dbReference>
<dbReference type="InterPro" id="IPR012341">
    <property type="entry name" value="6hp_glycosidase-like_sf"/>
</dbReference>
<evidence type="ECO:0000256" key="7">
    <source>
        <dbReference type="SAM" id="MobiDB-lite"/>
    </source>
</evidence>
<evidence type="ECO:0000256" key="3">
    <source>
        <dbReference type="ARBA" id="ARBA00022801"/>
    </source>
</evidence>